<dbReference type="Proteomes" id="UP000202081">
    <property type="component" value="Segment"/>
</dbReference>
<evidence type="ECO:0000259" key="6">
    <source>
        <dbReference type="SMART" id="SM00702"/>
    </source>
</evidence>
<dbReference type="EMBL" id="KU686211">
    <property type="protein sequence ID" value="AOV61908.1"/>
    <property type="molecule type" value="Genomic_DNA"/>
</dbReference>
<dbReference type="InterPro" id="IPR006620">
    <property type="entry name" value="Pro_4_hyd_alph"/>
</dbReference>
<dbReference type="PANTHER" id="PTHR10869">
    <property type="entry name" value="PROLYL 4-HYDROXYLASE ALPHA SUBUNIT"/>
    <property type="match status" value="1"/>
</dbReference>
<keyword evidence="5" id="KW-0408">Iron</keyword>
<accession>A0A1D8KT87</accession>
<evidence type="ECO:0000256" key="3">
    <source>
        <dbReference type="ARBA" id="ARBA00022964"/>
    </source>
</evidence>
<protein>
    <submittedName>
        <fullName evidence="7">2OG-Fe(II) oxygenase</fullName>
    </submittedName>
</protein>
<dbReference type="Gene3D" id="2.60.120.620">
    <property type="entry name" value="q2cbj1_9rhob like domain"/>
    <property type="match status" value="1"/>
</dbReference>
<dbReference type="Pfam" id="PF13640">
    <property type="entry name" value="2OG-FeII_Oxy_3"/>
    <property type="match status" value="1"/>
</dbReference>
<dbReference type="GO" id="GO:0031418">
    <property type="term" value="F:L-ascorbic acid binding"/>
    <property type="evidence" value="ECO:0007669"/>
    <property type="project" value="InterPro"/>
</dbReference>
<dbReference type="SMART" id="SM00702">
    <property type="entry name" value="P4Hc"/>
    <property type="match status" value="1"/>
</dbReference>
<sequence length="200" mass="23425">MLYREYELPFDSFIGGWFIPSDVCDQLIECFETTKETSIEEGTIRGIEDGMIDTSVKESKDLTLYNNSNHSGFLKYREYLMAVANLYCDKYHYAYPNSNLGAREGYNIQWYPKNGGYKEFHCERNSPDPLNLSRHFVFMTYLNDITTEGGETEFYYQKLKVKPQKGLTLIWPPDWTHTHRGIPAPKEEKIIITGWIHYAN</sequence>
<dbReference type="GO" id="GO:0016705">
    <property type="term" value="F:oxidoreductase activity, acting on paired donors, with incorporation or reduction of molecular oxygen"/>
    <property type="evidence" value="ECO:0007669"/>
    <property type="project" value="InterPro"/>
</dbReference>
<dbReference type="KEGG" id="vg:30309287"/>
<dbReference type="GeneID" id="30309287"/>
<feature type="domain" description="Prolyl 4-hydroxylase alpha subunit" evidence="6">
    <location>
        <begin position="10"/>
        <end position="197"/>
    </location>
</feature>
<evidence type="ECO:0000313" key="8">
    <source>
        <dbReference type="Proteomes" id="UP000202081"/>
    </source>
</evidence>
<dbReference type="GO" id="GO:0051213">
    <property type="term" value="F:dioxygenase activity"/>
    <property type="evidence" value="ECO:0007669"/>
    <property type="project" value="UniProtKB-KW"/>
</dbReference>
<organism evidence="7 8">
    <name type="scientific">Synechococcus phage S-WAM2</name>
    <dbReference type="NCBI Taxonomy" id="1815522"/>
    <lineage>
        <taxon>Viruses</taxon>
        <taxon>Duplodnaviria</taxon>
        <taxon>Heunggongvirae</taxon>
        <taxon>Uroviricota</taxon>
        <taxon>Caudoviricetes</taxon>
        <taxon>Pantevenvirales</taxon>
        <taxon>Kyanoviridae</taxon>
        <taxon>Cymopoleiavirus</taxon>
        <taxon>Cymopoleiavirus swam2</taxon>
    </lineage>
</organism>
<dbReference type="OrthoDB" id="11494at10239"/>
<keyword evidence="4" id="KW-0560">Oxidoreductase</keyword>
<evidence type="ECO:0000256" key="1">
    <source>
        <dbReference type="ARBA" id="ARBA00001961"/>
    </source>
</evidence>
<keyword evidence="3" id="KW-0223">Dioxygenase</keyword>
<comment type="cofactor">
    <cofactor evidence="1">
        <name>L-ascorbate</name>
        <dbReference type="ChEBI" id="CHEBI:38290"/>
    </cofactor>
</comment>
<gene>
    <name evidence="7" type="ORF">P29B0810_213</name>
</gene>
<evidence type="ECO:0000256" key="2">
    <source>
        <dbReference type="ARBA" id="ARBA00022723"/>
    </source>
</evidence>
<dbReference type="InterPro" id="IPR045054">
    <property type="entry name" value="P4HA-like"/>
</dbReference>
<dbReference type="RefSeq" id="YP_009324376.1">
    <property type="nucleotide sequence ID" value="NC_031935.1"/>
</dbReference>
<keyword evidence="2" id="KW-0479">Metal-binding</keyword>
<dbReference type="InterPro" id="IPR044862">
    <property type="entry name" value="Pro_4_hyd_alph_FE2OG_OXY"/>
</dbReference>
<keyword evidence="8" id="KW-1185">Reference proteome</keyword>
<evidence type="ECO:0000256" key="4">
    <source>
        <dbReference type="ARBA" id="ARBA00023002"/>
    </source>
</evidence>
<name>A0A1D8KT87_9CAUD</name>
<proteinExistence type="predicted"/>
<evidence type="ECO:0000313" key="7">
    <source>
        <dbReference type="EMBL" id="AOV61908.1"/>
    </source>
</evidence>
<reference evidence="7 8" key="1">
    <citation type="journal article" date="2016" name="Virology">
        <title>The genomic content and context of auxiliary metabolic genes in marine cyanomyoviruses.</title>
        <authorList>
            <person name="Crummett L.T."/>
            <person name="Puxty R.J."/>
            <person name="Weihe C."/>
            <person name="Marston M.F."/>
            <person name="Martiny J.B."/>
        </authorList>
    </citation>
    <scope>NUCLEOTIDE SEQUENCE [LARGE SCALE GENOMIC DNA]</scope>
    <source>
        <strain evidence="7">0810PA29</strain>
    </source>
</reference>
<dbReference type="GO" id="GO:0005506">
    <property type="term" value="F:iron ion binding"/>
    <property type="evidence" value="ECO:0007669"/>
    <property type="project" value="InterPro"/>
</dbReference>
<evidence type="ECO:0000256" key="5">
    <source>
        <dbReference type="ARBA" id="ARBA00023004"/>
    </source>
</evidence>
<dbReference type="PANTHER" id="PTHR10869:SF246">
    <property type="entry name" value="TRANSMEMBRANE PROLYL 4-HYDROXYLASE"/>
    <property type="match status" value="1"/>
</dbReference>